<feature type="region of interest" description="Disordered" evidence="1">
    <location>
        <begin position="1"/>
        <end position="121"/>
    </location>
</feature>
<feature type="compositionally biased region" description="Polar residues" evidence="1">
    <location>
        <begin position="112"/>
        <end position="121"/>
    </location>
</feature>
<protein>
    <submittedName>
        <fullName evidence="2">Uncharacterized protein</fullName>
    </submittedName>
</protein>
<feature type="region of interest" description="Disordered" evidence="1">
    <location>
        <begin position="243"/>
        <end position="282"/>
    </location>
</feature>
<feature type="compositionally biased region" description="Basic and acidic residues" evidence="1">
    <location>
        <begin position="9"/>
        <end position="21"/>
    </location>
</feature>
<reference evidence="2 3" key="1">
    <citation type="journal article" name="Sci. Rep.">
        <title>Telomere-to-telomere assembled and centromere annotated genomes of the two main subspecies of the button mushroom Agaricus bisporus reveal especially polymorphic chromosome ends.</title>
        <authorList>
            <person name="Sonnenberg A.S.M."/>
            <person name="Sedaghat-Telgerd N."/>
            <person name="Lavrijssen B."/>
            <person name="Ohm R.A."/>
            <person name="Hendrickx P.M."/>
            <person name="Scholtmeijer K."/>
            <person name="Baars J.J.P."/>
            <person name="van Peer A."/>
        </authorList>
    </citation>
    <scope>NUCLEOTIDE SEQUENCE [LARGE SCALE GENOMIC DNA]</scope>
    <source>
        <strain evidence="2 3">H119_p4</strain>
    </source>
</reference>
<evidence type="ECO:0000313" key="2">
    <source>
        <dbReference type="EMBL" id="KAF7761418.1"/>
    </source>
</evidence>
<evidence type="ECO:0000256" key="1">
    <source>
        <dbReference type="SAM" id="MobiDB-lite"/>
    </source>
</evidence>
<sequence>MSRQSRPSKSTDGRRTSRLQDWDATSKATSSGNDRRQESTASYESQSHGSFPADFPLPIEGQRRPYRSGPGNSASSQTRTRASLEYNAAGSSSTPSLFHRQPAPRREERMSNQDGNALPNQLQGVGLYTRTPHHNPNYISAPPILRGPGRKAASAAPLMWNPSNQPQSLNISRMTTTPRKRPPIEILKSTNSPKPLWQHQDDEHEAQQKIERRMDKRGELGHHAAPPKKSSVQPRRAYLNPALQIVQDPLSGDNGSDDEEPEEHHMDVDQPPRNNVGYKSGGVSIIPKRVMDLANKKAARKLKWSAPPKEDSDSESSPPSSSSSSADSVIELTDAENDSEREHADEEAQVNERPTPEDEVVIIEPPQPIITIPLPQITPVIPQPPVVREPPETLVTALEEFSLPAIRMQKTKQLPFLLRNLRRGFRLRCNSINIKTGISRPKMPIVVRYEYADSVFEVQMEKWLCPFCELHGTFPNKEMLRCHFQWDHPEVILERWEQRTNNLGKAEWRMHIMLPEVIYESIPLREYDLIAKLEPREISIESDTSRTISTRSSSRVSTVTLGTVTEPPESRDITPSVHSKQDLFRELALKKMYPQGGRRLTSITPSSHRSQSTLTNITDQTEASLSTVRVEHTPGPPGGLYPSPPPVHDPLGPAAQPPYLPAKSQFGGPDVYYSCRPGGPSTFDLLNTLPMEPFGVLEWDVLEREEEIYESDDVKVEHKVMQALWARWITLHRSMFVENYYKGVTAFVDEYWRMIHQAAGWRAMRYWLLVLIAHRYLNISEFAKTLKYYEQLTGMALW</sequence>
<feature type="compositionally biased region" description="Basic and acidic residues" evidence="1">
    <location>
        <begin position="199"/>
        <end position="208"/>
    </location>
</feature>
<feature type="compositionally biased region" description="Low complexity" evidence="1">
    <location>
        <begin position="315"/>
        <end position="328"/>
    </location>
</feature>
<dbReference type="EMBL" id="JABXXO010000013">
    <property type="protein sequence ID" value="KAF7761418.1"/>
    <property type="molecule type" value="Genomic_DNA"/>
</dbReference>
<comment type="caution">
    <text evidence="2">The sequence shown here is derived from an EMBL/GenBank/DDBJ whole genome shotgun (WGS) entry which is preliminary data.</text>
</comment>
<feature type="region of interest" description="Disordered" evidence="1">
    <location>
        <begin position="299"/>
        <end position="359"/>
    </location>
</feature>
<organism evidence="2 3">
    <name type="scientific">Agaricus bisporus var. burnettii</name>
    <dbReference type="NCBI Taxonomy" id="192524"/>
    <lineage>
        <taxon>Eukaryota</taxon>
        <taxon>Fungi</taxon>
        <taxon>Dikarya</taxon>
        <taxon>Basidiomycota</taxon>
        <taxon>Agaricomycotina</taxon>
        <taxon>Agaricomycetes</taxon>
        <taxon>Agaricomycetidae</taxon>
        <taxon>Agaricales</taxon>
        <taxon>Agaricineae</taxon>
        <taxon>Agaricaceae</taxon>
        <taxon>Agaricus</taxon>
    </lineage>
</organism>
<evidence type="ECO:0000313" key="3">
    <source>
        <dbReference type="Proteomes" id="UP000629468"/>
    </source>
</evidence>
<dbReference type="Proteomes" id="UP000629468">
    <property type="component" value="Unassembled WGS sequence"/>
</dbReference>
<feature type="region of interest" description="Disordered" evidence="1">
    <location>
        <begin position="175"/>
        <end position="208"/>
    </location>
</feature>
<name>A0A8H7C3L4_AGABI</name>
<dbReference type="AlphaFoldDB" id="A0A8H7C3L4"/>
<feature type="compositionally biased region" description="Polar residues" evidence="1">
    <location>
        <begin position="70"/>
        <end position="81"/>
    </location>
</feature>
<proteinExistence type="predicted"/>
<feature type="compositionally biased region" description="Polar residues" evidence="1">
    <location>
        <begin position="39"/>
        <end position="49"/>
    </location>
</feature>
<accession>A0A8H7C3L4</accession>
<gene>
    <name evidence="2" type="ORF">Agabi119p4_9410</name>
</gene>